<dbReference type="Proteomes" id="UP000035366">
    <property type="component" value="Chromosome"/>
</dbReference>
<feature type="domain" description="HTH marR-type" evidence="2">
    <location>
        <begin position="10"/>
        <end position="146"/>
    </location>
</feature>
<organism evidence="3 4">
    <name type="scientific">Streptomyces incarnatus</name>
    <dbReference type="NCBI Taxonomy" id="665007"/>
    <lineage>
        <taxon>Bacteria</taxon>
        <taxon>Bacillati</taxon>
        <taxon>Actinomycetota</taxon>
        <taxon>Actinomycetes</taxon>
        <taxon>Kitasatosporales</taxon>
        <taxon>Streptomycetaceae</taxon>
        <taxon>Streptomyces</taxon>
    </lineage>
</organism>
<dbReference type="SMART" id="SM00347">
    <property type="entry name" value="HTH_MARR"/>
    <property type="match status" value="1"/>
</dbReference>
<gene>
    <name evidence="3" type="ORF">ABB07_27255</name>
</gene>
<sequence>MATEARVQPDLEIVHLLRAVAVELGLHSARFAQSNGMHPTDVRALIALMDARRAGAELTAGRLGAVLGLNSAGTTALLDRLERAGHVRRVRGTVDRRKVVVEVTEHAVHLGQASFGPLIEHSLGLLRGYDDHQRAAIRDFLDGVRQAAAEGTHTPPAGTSQREPGHGTTR</sequence>
<protein>
    <submittedName>
        <fullName evidence="3">MarR family transcriptional regulator</fullName>
    </submittedName>
</protein>
<dbReference type="Gene3D" id="1.10.10.10">
    <property type="entry name" value="Winged helix-like DNA-binding domain superfamily/Winged helix DNA-binding domain"/>
    <property type="match status" value="1"/>
</dbReference>
<dbReference type="InterPro" id="IPR036388">
    <property type="entry name" value="WH-like_DNA-bd_sf"/>
</dbReference>
<evidence type="ECO:0000313" key="4">
    <source>
        <dbReference type="Proteomes" id="UP000035366"/>
    </source>
</evidence>
<evidence type="ECO:0000259" key="2">
    <source>
        <dbReference type="PROSITE" id="PS50995"/>
    </source>
</evidence>
<dbReference type="InterPro" id="IPR000835">
    <property type="entry name" value="HTH_MarR-typ"/>
</dbReference>
<keyword evidence="4" id="KW-1185">Reference proteome</keyword>
<dbReference type="InterPro" id="IPR036390">
    <property type="entry name" value="WH_DNA-bd_sf"/>
</dbReference>
<dbReference type="EMBL" id="CP011497">
    <property type="protein sequence ID" value="AKJ13598.1"/>
    <property type="molecule type" value="Genomic_DNA"/>
</dbReference>
<proteinExistence type="predicted"/>
<reference evidence="3 4" key="1">
    <citation type="journal article" date="2015" name="ISME J.">
        <title>Draft Genome Sequence of Streptomyces incarnatus NRRL8089, which Produces the Nucleoside Antibiotic Sinefungin.</title>
        <authorList>
            <person name="Oshima K."/>
            <person name="Hattori M."/>
            <person name="Shimizu H."/>
            <person name="Fukuda K."/>
            <person name="Nemoto M."/>
            <person name="Inagaki K."/>
            <person name="Tamura T."/>
        </authorList>
    </citation>
    <scope>NUCLEOTIDE SEQUENCE [LARGE SCALE GENOMIC DNA]</scope>
    <source>
        <strain evidence="3 4">NRRL 8089</strain>
    </source>
</reference>
<evidence type="ECO:0000313" key="3">
    <source>
        <dbReference type="EMBL" id="AKJ13598.1"/>
    </source>
</evidence>
<dbReference type="SUPFAM" id="SSF46785">
    <property type="entry name" value="Winged helix' DNA-binding domain"/>
    <property type="match status" value="1"/>
</dbReference>
<dbReference type="InterPro" id="IPR039422">
    <property type="entry name" value="MarR/SlyA-like"/>
</dbReference>
<dbReference type="PANTHER" id="PTHR33164:SF106">
    <property type="entry name" value="TRANSCRIPTIONAL REGULATORY PROTEIN"/>
    <property type="match status" value="1"/>
</dbReference>
<evidence type="ECO:0000256" key="1">
    <source>
        <dbReference type="SAM" id="MobiDB-lite"/>
    </source>
</evidence>
<dbReference type="PROSITE" id="PS50995">
    <property type="entry name" value="HTH_MARR_2"/>
    <property type="match status" value="1"/>
</dbReference>
<dbReference type="Pfam" id="PF12802">
    <property type="entry name" value="MarR_2"/>
    <property type="match status" value="1"/>
</dbReference>
<feature type="compositionally biased region" description="Polar residues" evidence="1">
    <location>
        <begin position="157"/>
        <end position="170"/>
    </location>
</feature>
<dbReference type="PANTHER" id="PTHR33164">
    <property type="entry name" value="TRANSCRIPTIONAL REGULATOR, MARR FAMILY"/>
    <property type="match status" value="1"/>
</dbReference>
<feature type="region of interest" description="Disordered" evidence="1">
    <location>
        <begin position="148"/>
        <end position="170"/>
    </location>
</feature>
<name>A0ABN4GII5_9ACTN</name>
<accession>A0ABN4GII5</accession>